<dbReference type="CDD" id="cd00452">
    <property type="entry name" value="KDPG_aldolase"/>
    <property type="match status" value="1"/>
</dbReference>
<comment type="similarity">
    <text evidence="2">Belongs to the KHG/KDPG aldolase family.</text>
</comment>
<evidence type="ECO:0000256" key="4">
    <source>
        <dbReference type="ARBA" id="ARBA00023239"/>
    </source>
</evidence>
<evidence type="ECO:0000256" key="5">
    <source>
        <dbReference type="ARBA" id="ARBA00023277"/>
    </source>
</evidence>
<reference evidence="6" key="1">
    <citation type="journal article" date="2022" name="Int. J. Syst. Evol. Microbiol.">
        <title>Granulimonas faecalis gen. nov., sp. nov., and Leptogranulimonas caecicola gen. nov., sp. nov., novel lactate-producing Atopobiaceae bacteria isolated from mouse intestines, and an emended description of the family Atopobiaceae.</title>
        <authorList>
            <person name="Morinaga K."/>
            <person name="Kusada H."/>
            <person name="Sakamoto S."/>
            <person name="Murakami T."/>
            <person name="Toyoda A."/>
            <person name="Mori H."/>
            <person name="Meng X.Y."/>
            <person name="Takashino M."/>
            <person name="Murotomi K."/>
            <person name="Tamaki H."/>
        </authorList>
    </citation>
    <scope>NUCLEOTIDE SEQUENCE</scope>
    <source>
        <strain evidence="6">OPF53</strain>
    </source>
</reference>
<keyword evidence="5" id="KW-0119">Carbohydrate metabolism</keyword>
<organism evidence="6 7">
    <name type="scientific">Granulimonas faecalis</name>
    <dbReference type="NCBI Taxonomy" id="2894155"/>
    <lineage>
        <taxon>Bacteria</taxon>
        <taxon>Bacillati</taxon>
        <taxon>Actinomycetota</taxon>
        <taxon>Coriobacteriia</taxon>
        <taxon>Coriobacteriales</taxon>
        <taxon>Kribbibacteriaceae</taxon>
        <taxon>Granulimonas</taxon>
    </lineage>
</organism>
<evidence type="ECO:0000256" key="2">
    <source>
        <dbReference type="ARBA" id="ARBA00006906"/>
    </source>
</evidence>
<dbReference type="GO" id="GO:0016829">
    <property type="term" value="F:lyase activity"/>
    <property type="evidence" value="ECO:0007669"/>
    <property type="project" value="UniProtKB-KW"/>
</dbReference>
<comment type="subunit">
    <text evidence="3">Homotrimer.</text>
</comment>
<dbReference type="Pfam" id="PF01081">
    <property type="entry name" value="Aldolase"/>
    <property type="match status" value="1"/>
</dbReference>
<evidence type="ECO:0000313" key="6">
    <source>
        <dbReference type="EMBL" id="GJM55973.1"/>
    </source>
</evidence>
<comment type="pathway">
    <text evidence="1">Carbohydrate acid metabolism.</text>
</comment>
<dbReference type="SUPFAM" id="SSF51569">
    <property type="entry name" value="Aldolase"/>
    <property type="match status" value="1"/>
</dbReference>
<name>A0AAV5B4T8_9ACTN</name>
<accession>A0AAV5B4T8</accession>
<gene>
    <name evidence="6" type="ORF">ATOP_16280</name>
</gene>
<dbReference type="InterPro" id="IPR013785">
    <property type="entry name" value="Aldolase_TIM"/>
</dbReference>
<evidence type="ECO:0000256" key="3">
    <source>
        <dbReference type="ARBA" id="ARBA00011233"/>
    </source>
</evidence>
<dbReference type="PANTHER" id="PTHR30246">
    <property type="entry name" value="2-KETO-3-DEOXY-6-PHOSPHOGLUCONATE ALDOLASE"/>
    <property type="match status" value="1"/>
</dbReference>
<dbReference type="InterPro" id="IPR000887">
    <property type="entry name" value="Aldlse_KDPG_KHG"/>
</dbReference>
<dbReference type="RefSeq" id="WP_204407088.1">
    <property type="nucleotide sequence ID" value="NZ_BQKC01000001.1"/>
</dbReference>
<dbReference type="Gene3D" id="3.20.20.70">
    <property type="entry name" value="Aldolase class I"/>
    <property type="match status" value="1"/>
</dbReference>
<sequence length="208" mass="21716">MIGQDVAFSKVTVILRRVPLEAARVIALQMTKSRIRSMEVSLVTGDALDIIRTLNDEFGDALSIGAGTVRTAEDARGAIGAGSSFLLSPVGFSQEIIDVAKEAGVISVPSGFSPTEIATMFDMGADIVKVFPASRLGPAYLKDLAAPLGPLPLMVVGGINAQNVQDYFDAGASYAGIGSGCFKPEDIASLNGAGIARSLAELEKKVRW</sequence>
<proteinExistence type="inferred from homology"/>
<evidence type="ECO:0000313" key="7">
    <source>
        <dbReference type="Proteomes" id="UP001055025"/>
    </source>
</evidence>
<dbReference type="PANTHER" id="PTHR30246:SF1">
    <property type="entry name" value="2-DEHYDRO-3-DEOXY-6-PHOSPHOGALACTONATE ALDOLASE-RELATED"/>
    <property type="match status" value="1"/>
</dbReference>
<dbReference type="EMBL" id="BQKC01000001">
    <property type="protein sequence ID" value="GJM55973.1"/>
    <property type="molecule type" value="Genomic_DNA"/>
</dbReference>
<evidence type="ECO:0000256" key="1">
    <source>
        <dbReference type="ARBA" id="ARBA00004761"/>
    </source>
</evidence>
<comment type="caution">
    <text evidence="6">The sequence shown here is derived from an EMBL/GenBank/DDBJ whole genome shotgun (WGS) entry which is preliminary data.</text>
</comment>
<keyword evidence="4" id="KW-0456">Lyase</keyword>
<dbReference type="Proteomes" id="UP001055025">
    <property type="component" value="Unassembled WGS sequence"/>
</dbReference>
<keyword evidence="7" id="KW-1185">Reference proteome</keyword>
<protein>
    <submittedName>
        <fullName evidence="6">2-keto-3-deoxy-phosphogluconate aldolase</fullName>
    </submittedName>
</protein>
<dbReference type="AlphaFoldDB" id="A0AAV5B4T8"/>